<proteinExistence type="predicted"/>
<protein>
    <submittedName>
        <fullName evidence="1">Uncharacterized protein</fullName>
    </submittedName>
</protein>
<reference evidence="1 2" key="1">
    <citation type="journal article" date="2015" name="Nature">
        <title>rRNA introns, odd ribosomes, and small enigmatic genomes across a large radiation of phyla.</title>
        <authorList>
            <person name="Brown C.T."/>
            <person name="Hug L.A."/>
            <person name="Thomas B.C."/>
            <person name="Sharon I."/>
            <person name="Castelle C.J."/>
            <person name="Singh A."/>
            <person name="Wilkins M.J."/>
            <person name="Williams K.H."/>
            <person name="Banfield J.F."/>
        </authorList>
    </citation>
    <scope>NUCLEOTIDE SEQUENCE [LARGE SCALE GENOMIC DNA]</scope>
</reference>
<accession>A0A0G0NV42</accession>
<gene>
    <name evidence="1" type="ORF">UT12_C0009G0028</name>
</gene>
<organism evidence="1 2">
    <name type="scientific">Candidatus Curtissbacteria bacterium GW2011_GWC2_38_9</name>
    <dbReference type="NCBI Taxonomy" id="1618414"/>
    <lineage>
        <taxon>Bacteria</taxon>
        <taxon>Candidatus Curtissiibacteriota</taxon>
    </lineage>
</organism>
<comment type="caution">
    <text evidence="1">The sequence shown here is derived from an EMBL/GenBank/DDBJ whole genome shotgun (WGS) entry which is preliminary data.</text>
</comment>
<name>A0A0G0NV42_9BACT</name>
<dbReference type="Proteomes" id="UP000034893">
    <property type="component" value="Unassembled WGS sequence"/>
</dbReference>
<evidence type="ECO:0000313" key="1">
    <source>
        <dbReference type="EMBL" id="KKQ89719.1"/>
    </source>
</evidence>
<evidence type="ECO:0000313" key="2">
    <source>
        <dbReference type="Proteomes" id="UP000034893"/>
    </source>
</evidence>
<sequence>MAVFLGVHKLPEGMQEADMVKGWEDYKTNATAAGLRPLSAVVSLEKGFAYCQTEAESAD</sequence>
<dbReference type="AlphaFoldDB" id="A0A0G0NV42"/>
<dbReference type="EMBL" id="LBVP01000009">
    <property type="protein sequence ID" value="KKQ89719.1"/>
    <property type="molecule type" value="Genomic_DNA"/>
</dbReference>